<feature type="transmembrane region" description="Helical" evidence="1">
    <location>
        <begin position="6"/>
        <end position="23"/>
    </location>
</feature>
<sequence length="78" mass="8576">MDKLPVGPTIFFGLLYVIMPILPEPHLVQKAMMLMNGLHLAPIDWFDIVAHSGGGLLAFVVYRRSRQVGNTAKNGDVS</sequence>
<name>A0A1E5Q3R9_9PROT</name>
<dbReference type="Proteomes" id="UP000095347">
    <property type="component" value="Unassembled WGS sequence"/>
</dbReference>
<dbReference type="AlphaFoldDB" id="A0A1E5Q3R9"/>
<gene>
    <name evidence="2" type="ORF">BEN30_01190</name>
</gene>
<organism evidence="2 3">
    <name type="scientific">Magnetovibrio blakemorei</name>
    <dbReference type="NCBI Taxonomy" id="28181"/>
    <lineage>
        <taxon>Bacteria</taxon>
        <taxon>Pseudomonadati</taxon>
        <taxon>Pseudomonadota</taxon>
        <taxon>Alphaproteobacteria</taxon>
        <taxon>Rhodospirillales</taxon>
        <taxon>Magnetovibrionaceae</taxon>
        <taxon>Magnetovibrio</taxon>
    </lineage>
</organism>
<evidence type="ECO:0000313" key="3">
    <source>
        <dbReference type="Proteomes" id="UP000095347"/>
    </source>
</evidence>
<dbReference type="STRING" id="28181.BEN30_01190"/>
<evidence type="ECO:0008006" key="4">
    <source>
        <dbReference type="Google" id="ProtNLM"/>
    </source>
</evidence>
<protein>
    <recommendedName>
        <fullName evidence="4">VanZ-like domain-containing protein</fullName>
    </recommendedName>
</protein>
<evidence type="ECO:0000256" key="1">
    <source>
        <dbReference type="SAM" id="Phobius"/>
    </source>
</evidence>
<keyword evidence="1" id="KW-1133">Transmembrane helix</keyword>
<comment type="caution">
    <text evidence="2">The sequence shown here is derived from an EMBL/GenBank/DDBJ whole genome shotgun (WGS) entry which is preliminary data.</text>
</comment>
<evidence type="ECO:0000313" key="2">
    <source>
        <dbReference type="EMBL" id="OEJ64134.1"/>
    </source>
</evidence>
<proteinExistence type="predicted"/>
<dbReference type="EMBL" id="MCGG01000078">
    <property type="protein sequence ID" value="OEJ64134.1"/>
    <property type="molecule type" value="Genomic_DNA"/>
</dbReference>
<keyword evidence="1" id="KW-0472">Membrane</keyword>
<keyword evidence="1" id="KW-0812">Transmembrane</keyword>
<keyword evidence="3" id="KW-1185">Reference proteome</keyword>
<reference evidence="3" key="1">
    <citation type="submission" date="2016-07" db="EMBL/GenBank/DDBJ databases">
        <authorList>
            <person name="Florea S."/>
            <person name="Webb J.S."/>
            <person name="Jaromczyk J."/>
            <person name="Schardl C.L."/>
        </authorList>
    </citation>
    <scope>NUCLEOTIDE SEQUENCE [LARGE SCALE GENOMIC DNA]</scope>
    <source>
        <strain evidence="3">MV-1</strain>
    </source>
</reference>
<accession>A0A1E5Q3R9</accession>